<proteinExistence type="predicted"/>
<reference evidence="1 2" key="1">
    <citation type="submission" date="2009-11" db="EMBL/GenBank/DDBJ databases">
        <authorList>
            <person name="Weinstock G."/>
            <person name="Sodergren E."/>
            <person name="Clifton S."/>
            <person name="Fulton L."/>
            <person name="Fulton B."/>
            <person name="Courtney L."/>
            <person name="Fronick C."/>
            <person name="Harrison M."/>
            <person name="Strong C."/>
            <person name="Farmer C."/>
            <person name="Delahaunty K."/>
            <person name="Markovic C."/>
            <person name="Hall O."/>
            <person name="Minx P."/>
            <person name="Tomlinson C."/>
            <person name="Mitreva M."/>
            <person name="Nelson J."/>
            <person name="Hou S."/>
            <person name="Wollam A."/>
            <person name="Pepin K.H."/>
            <person name="Johnson M."/>
            <person name="Bhonagiri V."/>
            <person name="Nash W.E."/>
            <person name="Warren W."/>
            <person name="Chinwalla A."/>
            <person name="Mardis E.R."/>
            <person name="Wilson R.K."/>
        </authorList>
    </citation>
    <scope>NUCLEOTIDE SEQUENCE [LARGE SCALE GENOMIC DNA]</scope>
    <source>
        <strain evidence="1 2">DSM 20093</strain>
    </source>
</reference>
<protein>
    <submittedName>
        <fullName evidence="1">Uncharacterized protein</fullName>
    </submittedName>
</protein>
<dbReference type="Proteomes" id="UP000003656">
    <property type="component" value="Unassembled WGS sequence"/>
</dbReference>
<dbReference type="EMBL" id="ABXB03000003">
    <property type="protein sequence ID" value="EFA22722.1"/>
    <property type="molecule type" value="Genomic_DNA"/>
</dbReference>
<sequence length="51" mass="5753">MCGEGGSWNPAGILRRSVMKIILILPHVTQLRYVRQGVFAQIGDGNYFYIL</sequence>
<evidence type="ECO:0000313" key="1">
    <source>
        <dbReference type="EMBL" id="EFA22722.1"/>
    </source>
</evidence>
<dbReference type="AlphaFoldDB" id="D1NV71"/>
<evidence type="ECO:0000313" key="2">
    <source>
        <dbReference type="Proteomes" id="UP000003656"/>
    </source>
</evidence>
<name>D1NV71_9BIFI</name>
<gene>
    <name evidence="1" type="ORF">BIFGAL_03754</name>
</gene>
<accession>D1NV71</accession>
<organism evidence="1 2">
    <name type="scientific">Bifidobacterium gallicum DSM 20093 = LMG 11596</name>
    <dbReference type="NCBI Taxonomy" id="561180"/>
    <lineage>
        <taxon>Bacteria</taxon>
        <taxon>Bacillati</taxon>
        <taxon>Actinomycetota</taxon>
        <taxon>Actinomycetes</taxon>
        <taxon>Bifidobacteriales</taxon>
        <taxon>Bifidobacteriaceae</taxon>
        <taxon>Bifidobacterium</taxon>
    </lineage>
</organism>
<dbReference type="STRING" id="561180.BIFGAL_03754"/>
<comment type="caution">
    <text evidence="1">The sequence shown here is derived from an EMBL/GenBank/DDBJ whole genome shotgun (WGS) entry which is preliminary data.</text>
</comment>